<dbReference type="EMBL" id="LAZR01021062">
    <property type="protein sequence ID" value="KKL86612.1"/>
    <property type="molecule type" value="Genomic_DNA"/>
</dbReference>
<protein>
    <submittedName>
        <fullName evidence="1">Uncharacterized protein</fullName>
    </submittedName>
</protein>
<proteinExistence type="predicted"/>
<organism evidence="1">
    <name type="scientific">marine sediment metagenome</name>
    <dbReference type="NCBI Taxonomy" id="412755"/>
    <lineage>
        <taxon>unclassified sequences</taxon>
        <taxon>metagenomes</taxon>
        <taxon>ecological metagenomes</taxon>
    </lineage>
</organism>
<evidence type="ECO:0000313" key="1">
    <source>
        <dbReference type="EMBL" id="KKL86612.1"/>
    </source>
</evidence>
<sequence length="121" mass="14085">MRLPTKEIGLNTYQFSPDTWAVLLHGKPHKASYARKTYPGDIHKRYIINKGNLLVFGDNMIYADHLWRVVKTLDHYNHATLTLCPDGIRISQTGEINTSVFLKWQEFARTKPLEFIRCTTH</sequence>
<accession>A0A0F9IGW2</accession>
<comment type="caution">
    <text evidence="1">The sequence shown here is derived from an EMBL/GenBank/DDBJ whole genome shotgun (WGS) entry which is preliminary data.</text>
</comment>
<name>A0A0F9IGW2_9ZZZZ</name>
<reference evidence="1" key="1">
    <citation type="journal article" date="2015" name="Nature">
        <title>Complex archaea that bridge the gap between prokaryotes and eukaryotes.</title>
        <authorList>
            <person name="Spang A."/>
            <person name="Saw J.H."/>
            <person name="Jorgensen S.L."/>
            <person name="Zaremba-Niedzwiedzka K."/>
            <person name="Martijn J."/>
            <person name="Lind A.E."/>
            <person name="van Eijk R."/>
            <person name="Schleper C."/>
            <person name="Guy L."/>
            <person name="Ettema T.J."/>
        </authorList>
    </citation>
    <scope>NUCLEOTIDE SEQUENCE</scope>
</reference>
<gene>
    <name evidence="1" type="ORF">LCGC14_1942940</name>
</gene>
<dbReference type="AlphaFoldDB" id="A0A0F9IGW2"/>